<evidence type="ECO:0000313" key="4">
    <source>
        <dbReference type="EMBL" id="PWJ77530.1"/>
    </source>
</evidence>
<dbReference type="PRINTS" id="PR00455">
    <property type="entry name" value="HTHTETR"/>
</dbReference>
<dbReference type="PROSITE" id="PS50977">
    <property type="entry name" value="HTH_TETR_2"/>
    <property type="match status" value="1"/>
</dbReference>
<dbReference type="EMBL" id="QGGY01000003">
    <property type="protein sequence ID" value="PWJ77530.1"/>
    <property type="molecule type" value="Genomic_DNA"/>
</dbReference>
<dbReference type="Gene3D" id="1.10.357.10">
    <property type="entry name" value="Tetracycline Repressor, domain 2"/>
    <property type="match status" value="1"/>
</dbReference>
<evidence type="ECO:0000259" key="3">
    <source>
        <dbReference type="PROSITE" id="PS50977"/>
    </source>
</evidence>
<dbReference type="Proteomes" id="UP000245412">
    <property type="component" value="Unassembled WGS sequence"/>
</dbReference>
<dbReference type="SUPFAM" id="SSF46689">
    <property type="entry name" value="Homeodomain-like"/>
    <property type="match status" value="1"/>
</dbReference>
<protein>
    <submittedName>
        <fullName evidence="4">TetR family transcriptional regulator</fullName>
    </submittedName>
</protein>
<dbReference type="RefSeq" id="WP_109625625.1">
    <property type="nucleotide sequence ID" value="NZ_JANKBI010000002.1"/>
</dbReference>
<sequence>MGTRQQEKSEMTRNELKESAKKLFLTKGYEETSIQDIADAAGYSVGSVYRQWKSKQQLFMEIWDEYVSCFIRESVINAPKAPGNEEMIDYLLKRSNEFAEMDMSKKLYGTSMTLSAAYEYEGLADWAYKYQQMLYLFLKQVSSTENEEKLKTVASIMHCVLNADAMKAAEVKSPRYEFEQRSLRECLLAIVNTCR</sequence>
<proteinExistence type="predicted"/>
<reference evidence="4 5" key="1">
    <citation type="submission" date="2018-05" db="EMBL/GenBank/DDBJ databases">
        <authorList>
            <person name="Goeker M."/>
            <person name="Huntemann M."/>
            <person name="Clum A."/>
            <person name="Pillay M."/>
            <person name="Palaniappan K."/>
            <person name="Varghese N."/>
            <person name="Mikhailova N."/>
            <person name="Stamatis D."/>
            <person name="Reddy T."/>
            <person name="Daum C."/>
            <person name="Shapiro N."/>
            <person name="Ivanova N."/>
            <person name="Kyrpides N."/>
            <person name="Woyke T."/>
        </authorList>
    </citation>
    <scope>NUCLEOTIDE SEQUENCE [LARGE SCALE GENOMIC DNA]</scope>
    <source>
        <strain evidence="4 5">DSM 26524</strain>
    </source>
</reference>
<feature type="DNA-binding region" description="H-T-H motif" evidence="2">
    <location>
        <begin position="33"/>
        <end position="52"/>
    </location>
</feature>
<dbReference type="InterPro" id="IPR009057">
    <property type="entry name" value="Homeodomain-like_sf"/>
</dbReference>
<evidence type="ECO:0000256" key="1">
    <source>
        <dbReference type="ARBA" id="ARBA00023125"/>
    </source>
</evidence>
<gene>
    <name evidence="4" type="ORF">C7383_103376</name>
</gene>
<accession>A0AB73T7Q3</accession>
<evidence type="ECO:0000256" key="2">
    <source>
        <dbReference type="PROSITE-ProRule" id="PRU00335"/>
    </source>
</evidence>
<feature type="domain" description="HTH tetR-type" evidence="3">
    <location>
        <begin position="10"/>
        <end position="70"/>
    </location>
</feature>
<organism evidence="4 5">
    <name type="scientific">Murimonas intestini</name>
    <dbReference type="NCBI Taxonomy" id="1337051"/>
    <lineage>
        <taxon>Bacteria</taxon>
        <taxon>Bacillati</taxon>
        <taxon>Bacillota</taxon>
        <taxon>Clostridia</taxon>
        <taxon>Lachnospirales</taxon>
        <taxon>Lachnospiraceae</taxon>
        <taxon>Murimonas</taxon>
    </lineage>
</organism>
<dbReference type="InterPro" id="IPR001647">
    <property type="entry name" value="HTH_TetR"/>
</dbReference>
<evidence type="ECO:0000313" key="5">
    <source>
        <dbReference type="Proteomes" id="UP000245412"/>
    </source>
</evidence>
<keyword evidence="5" id="KW-1185">Reference proteome</keyword>
<keyword evidence="1 2" id="KW-0238">DNA-binding</keyword>
<dbReference type="InterPro" id="IPR050624">
    <property type="entry name" value="HTH-type_Tx_Regulator"/>
</dbReference>
<comment type="caution">
    <text evidence="4">The sequence shown here is derived from an EMBL/GenBank/DDBJ whole genome shotgun (WGS) entry which is preliminary data.</text>
</comment>
<name>A0AB73T7Q3_9FIRM</name>
<dbReference type="GO" id="GO:0003677">
    <property type="term" value="F:DNA binding"/>
    <property type="evidence" value="ECO:0007669"/>
    <property type="project" value="UniProtKB-UniRule"/>
</dbReference>
<dbReference type="PANTHER" id="PTHR43479:SF11">
    <property type="entry name" value="ACREF_ENVCD OPERON REPRESSOR-RELATED"/>
    <property type="match status" value="1"/>
</dbReference>
<dbReference type="AlphaFoldDB" id="A0AB73T7Q3"/>
<dbReference type="PANTHER" id="PTHR43479">
    <property type="entry name" value="ACREF/ENVCD OPERON REPRESSOR-RELATED"/>
    <property type="match status" value="1"/>
</dbReference>
<dbReference type="Pfam" id="PF00440">
    <property type="entry name" value="TetR_N"/>
    <property type="match status" value="1"/>
</dbReference>